<keyword evidence="6" id="KW-0503">Monooxygenase</keyword>
<evidence type="ECO:0000256" key="3">
    <source>
        <dbReference type="ARBA" id="ARBA00022723"/>
    </source>
</evidence>
<dbReference type="Gene3D" id="1.10.630.10">
    <property type="entry name" value="Cytochrome P450"/>
    <property type="match status" value="1"/>
</dbReference>
<keyword evidence="4" id="KW-0560">Oxidoreductase</keyword>
<evidence type="ECO:0000313" key="7">
    <source>
        <dbReference type="EMBL" id="SVB45211.1"/>
    </source>
</evidence>
<dbReference type="GO" id="GO:0005506">
    <property type="term" value="F:iron ion binding"/>
    <property type="evidence" value="ECO:0007669"/>
    <property type="project" value="InterPro"/>
</dbReference>
<dbReference type="InterPro" id="IPR036396">
    <property type="entry name" value="Cyt_P450_sf"/>
</dbReference>
<evidence type="ECO:0000256" key="6">
    <source>
        <dbReference type="ARBA" id="ARBA00023033"/>
    </source>
</evidence>
<dbReference type="PANTHER" id="PTHR46696">
    <property type="entry name" value="P450, PUTATIVE (EUROFUNG)-RELATED"/>
    <property type="match status" value="1"/>
</dbReference>
<evidence type="ECO:0000256" key="1">
    <source>
        <dbReference type="ARBA" id="ARBA00010617"/>
    </source>
</evidence>
<evidence type="ECO:0000256" key="2">
    <source>
        <dbReference type="ARBA" id="ARBA00022617"/>
    </source>
</evidence>
<name>A0A382E5D8_9ZZZZ</name>
<protein>
    <recommendedName>
        <fullName evidence="8">Cytochrome P450</fullName>
    </recommendedName>
</protein>
<comment type="similarity">
    <text evidence="1">Belongs to the cytochrome P450 family.</text>
</comment>
<evidence type="ECO:0008006" key="8">
    <source>
        <dbReference type="Google" id="ProtNLM"/>
    </source>
</evidence>
<dbReference type="PRINTS" id="PR00385">
    <property type="entry name" value="P450"/>
</dbReference>
<dbReference type="EMBL" id="UINC01042495">
    <property type="protein sequence ID" value="SVB45211.1"/>
    <property type="molecule type" value="Genomic_DNA"/>
</dbReference>
<keyword evidence="2" id="KW-0349">Heme</keyword>
<proteinExistence type="inferred from homology"/>
<keyword evidence="3" id="KW-0479">Metal-binding</keyword>
<dbReference type="SUPFAM" id="SSF48264">
    <property type="entry name" value="Cytochrome P450"/>
    <property type="match status" value="1"/>
</dbReference>
<dbReference type="GO" id="GO:0016705">
    <property type="term" value="F:oxidoreductase activity, acting on paired donors, with incorporation or reduction of molecular oxygen"/>
    <property type="evidence" value="ECO:0007669"/>
    <property type="project" value="InterPro"/>
</dbReference>
<reference evidence="7" key="1">
    <citation type="submission" date="2018-05" db="EMBL/GenBank/DDBJ databases">
        <authorList>
            <person name="Lanie J.A."/>
            <person name="Ng W.-L."/>
            <person name="Kazmierczak K.M."/>
            <person name="Andrzejewski T.M."/>
            <person name="Davidsen T.M."/>
            <person name="Wayne K.J."/>
            <person name="Tettelin H."/>
            <person name="Glass J.I."/>
            <person name="Rusch D."/>
            <person name="Podicherti R."/>
            <person name="Tsui H.-C.T."/>
            <person name="Winkler M.E."/>
        </authorList>
    </citation>
    <scope>NUCLEOTIDE SEQUENCE</scope>
</reference>
<dbReference type="PROSITE" id="PS00086">
    <property type="entry name" value="CYTOCHROME_P450"/>
    <property type="match status" value="1"/>
</dbReference>
<dbReference type="Pfam" id="PF00067">
    <property type="entry name" value="p450"/>
    <property type="match status" value="1"/>
</dbReference>
<dbReference type="InterPro" id="IPR002397">
    <property type="entry name" value="Cyt_P450_B"/>
</dbReference>
<dbReference type="GO" id="GO:0004497">
    <property type="term" value="F:monooxygenase activity"/>
    <property type="evidence" value="ECO:0007669"/>
    <property type="project" value="UniProtKB-KW"/>
</dbReference>
<organism evidence="7">
    <name type="scientific">marine metagenome</name>
    <dbReference type="NCBI Taxonomy" id="408172"/>
    <lineage>
        <taxon>unclassified sequences</taxon>
        <taxon>metagenomes</taxon>
        <taxon>ecological metagenomes</taxon>
    </lineage>
</organism>
<sequence>MSVPPSNHERALAFDIQSIDQDFLDDPFPTYKLLREHDPVHLNPDGTYFLTRYEDVVKAFRDPAMSSDKRVDFKPKFGNGPLYLHHTTSLVFNDDPYHARVRKLMSEAFTPRKMDELDPVIEGIVERLLDRLKELKEFDVVHDYGLALPTEIIADMLGVPEQYRSKMHHYSTLILGALDPIVSPEKLKAGHEAVIEFGELLEELIAKRRKTPHGAEMGEVLVSLIFGEVDGRKLSPVELVQNCIFLLNAGHETTASLVSNGIGTLLEFPDQLQRLRENPDLIKTAVEEFLRFQSPLQIGNRKATEDVVFGPEDNRKTIPAGSFIHTCVGAANRDPEIFEDPETVNIGRKPNPQIAFGMGRHICMGNTLGRIEGHTAIGKFVKRFPNLRPNGKKRFHGRARFRGLALLPVAVS</sequence>
<dbReference type="AlphaFoldDB" id="A0A382E5D8"/>
<accession>A0A382E5D8</accession>
<keyword evidence="5" id="KW-0408">Iron</keyword>
<dbReference type="PANTHER" id="PTHR46696:SF1">
    <property type="entry name" value="CYTOCHROME P450 YJIB-RELATED"/>
    <property type="match status" value="1"/>
</dbReference>
<dbReference type="CDD" id="cd20625">
    <property type="entry name" value="CYP164-like"/>
    <property type="match status" value="1"/>
</dbReference>
<dbReference type="GO" id="GO:0020037">
    <property type="term" value="F:heme binding"/>
    <property type="evidence" value="ECO:0007669"/>
    <property type="project" value="InterPro"/>
</dbReference>
<evidence type="ECO:0000256" key="5">
    <source>
        <dbReference type="ARBA" id="ARBA00023004"/>
    </source>
</evidence>
<dbReference type="FunFam" id="1.10.630.10:FF:000018">
    <property type="entry name" value="Cytochrome P450 monooxygenase"/>
    <property type="match status" value="1"/>
</dbReference>
<dbReference type="PRINTS" id="PR00359">
    <property type="entry name" value="BP450"/>
</dbReference>
<evidence type="ECO:0000256" key="4">
    <source>
        <dbReference type="ARBA" id="ARBA00023002"/>
    </source>
</evidence>
<gene>
    <name evidence="7" type="ORF">METZ01_LOCUS198065</name>
</gene>
<dbReference type="InterPro" id="IPR017972">
    <property type="entry name" value="Cyt_P450_CS"/>
</dbReference>
<dbReference type="InterPro" id="IPR001128">
    <property type="entry name" value="Cyt_P450"/>
</dbReference>